<comment type="caution">
    <text evidence="1">The sequence shown here is derived from an EMBL/GenBank/DDBJ whole genome shotgun (WGS) entry which is preliminary data.</text>
</comment>
<sequence length="53" mass="5363">MNASDRVADAGGINVTLSTGIKRAVGFGRLSGSSGSGTWRGAMCAGTWTADRM</sequence>
<dbReference type="EMBL" id="JACEGD010000011">
    <property type="protein sequence ID" value="MBH5387162.1"/>
    <property type="molecule type" value="Genomic_DNA"/>
</dbReference>
<keyword evidence="2" id="KW-1185">Reference proteome</keyword>
<accession>A0ABS0P1P7</accession>
<organism evidence="1 2">
    <name type="scientific">Bradyrhizobium diversitatis</name>
    <dbReference type="NCBI Taxonomy" id="2755406"/>
    <lineage>
        <taxon>Bacteria</taxon>
        <taxon>Pseudomonadati</taxon>
        <taxon>Pseudomonadota</taxon>
        <taxon>Alphaproteobacteria</taxon>
        <taxon>Hyphomicrobiales</taxon>
        <taxon>Nitrobacteraceae</taxon>
        <taxon>Bradyrhizobium</taxon>
    </lineage>
</organism>
<gene>
    <name evidence="1" type="ORF">H1B27_12885</name>
</gene>
<reference evidence="1 2" key="1">
    <citation type="submission" date="2020-07" db="EMBL/GenBank/DDBJ databases">
        <title>Bradyrhizobium diversity isolated from nodules of indigenous legumes of Western Australia.</title>
        <authorList>
            <person name="Klepa M.S."/>
        </authorList>
    </citation>
    <scope>NUCLEOTIDE SEQUENCE [LARGE SCALE GENOMIC DNA]</scope>
    <source>
        <strain evidence="1 2">CNPSo 4019</strain>
    </source>
</reference>
<evidence type="ECO:0000313" key="2">
    <source>
        <dbReference type="Proteomes" id="UP001194539"/>
    </source>
</evidence>
<protein>
    <submittedName>
        <fullName evidence="1">Uncharacterized protein</fullName>
    </submittedName>
</protein>
<dbReference type="Proteomes" id="UP001194539">
    <property type="component" value="Unassembled WGS sequence"/>
</dbReference>
<proteinExistence type="predicted"/>
<name>A0ABS0P1P7_9BRAD</name>
<evidence type="ECO:0000313" key="1">
    <source>
        <dbReference type="EMBL" id="MBH5387162.1"/>
    </source>
</evidence>